<evidence type="ECO:0000313" key="2">
    <source>
        <dbReference type="Proteomes" id="UP000310639"/>
    </source>
</evidence>
<accession>A0A4P9A3F9</accession>
<name>A0A4P9A3F9_9BACT</name>
<dbReference type="Proteomes" id="UP000310639">
    <property type="component" value="Chromosome"/>
</dbReference>
<dbReference type="Gene3D" id="3.40.50.450">
    <property type="match status" value="1"/>
</dbReference>
<reference evidence="1 2" key="1">
    <citation type="submission" date="2019-04" db="EMBL/GenBank/DDBJ databases">
        <title>Saccharibacteria TM7 genomes.</title>
        <authorList>
            <person name="Bor B."/>
            <person name="He X."/>
            <person name="Chen T."/>
            <person name="Dewhirst F.E."/>
        </authorList>
    </citation>
    <scope>NUCLEOTIDE SEQUENCE [LARGE SCALE GENOMIC DNA]</scope>
    <source>
        <strain evidence="1 2">BB001</strain>
    </source>
</reference>
<evidence type="ECO:0000313" key="1">
    <source>
        <dbReference type="EMBL" id="QCT42343.1"/>
    </source>
</evidence>
<dbReference type="AlphaFoldDB" id="A0A4P9A3F9"/>
<organism evidence="1 2">
    <name type="scientific">Candidatus Nanosynbacter featherlites</name>
    <dbReference type="NCBI Taxonomy" id="2572088"/>
    <lineage>
        <taxon>Bacteria</taxon>
        <taxon>Candidatus Saccharimonadota</taxon>
        <taxon>Candidatus Saccharimonadia</taxon>
        <taxon>Candidatus Nanosynbacterales</taxon>
        <taxon>Candidatus Nanosynbacteraceae</taxon>
        <taxon>Candidatus Nanosynbacter</taxon>
    </lineage>
</organism>
<proteinExistence type="predicted"/>
<dbReference type="EMBL" id="CP040004">
    <property type="protein sequence ID" value="QCT42343.1"/>
    <property type="molecule type" value="Genomic_DNA"/>
</dbReference>
<dbReference type="RefSeq" id="WP_138079204.1">
    <property type="nucleotide sequence ID" value="NZ_CP040004.1"/>
</dbReference>
<evidence type="ECO:0008006" key="3">
    <source>
        <dbReference type="Google" id="ProtNLM"/>
    </source>
</evidence>
<dbReference type="KEGG" id="nft:FBF37_02585"/>
<dbReference type="SUPFAM" id="SSF52309">
    <property type="entry name" value="N-(deoxy)ribosyltransferase-like"/>
    <property type="match status" value="1"/>
</dbReference>
<dbReference type="OrthoDB" id="5875142at2"/>
<gene>
    <name evidence="1" type="ORF">FBF37_02585</name>
</gene>
<protein>
    <recommendedName>
        <fullName evidence="3">Nucleoside 2-deoxyribosyltransferase</fullName>
    </recommendedName>
</protein>
<sequence>MARRNFEPPRAVLCGSYTRDRDGLFRIYDELVVTGCQVLSPRRMQFDNAAFVRDIAEQGISPQAIEACHLSAIRQADFVMLHAPDGYVGLSAAMEIGFATAQKCPVFSCTAPQDIVLRGLVKVVPSVYDVLCVVGLR</sequence>
<keyword evidence="2" id="KW-1185">Reference proteome</keyword>